<proteinExistence type="predicted"/>
<gene>
    <name evidence="2" type="ORF">BO86DRAFT_31185</name>
</gene>
<keyword evidence="1" id="KW-0732">Signal</keyword>
<dbReference type="EMBL" id="KZ824781">
    <property type="protein sequence ID" value="RAH83657.1"/>
    <property type="molecule type" value="Genomic_DNA"/>
</dbReference>
<evidence type="ECO:0000313" key="3">
    <source>
        <dbReference type="Proteomes" id="UP000249497"/>
    </source>
</evidence>
<organism evidence="2 3">
    <name type="scientific">Aspergillus japonicus CBS 114.51</name>
    <dbReference type="NCBI Taxonomy" id="1448312"/>
    <lineage>
        <taxon>Eukaryota</taxon>
        <taxon>Fungi</taxon>
        <taxon>Dikarya</taxon>
        <taxon>Ascomycota</taxon>
        <taxon>Pezizomycotina</taxon>
        <taxon>Eurotiomycetes</taxon>
        <taxon>Eurotiomycetidae</taxon>
        <taxon>Eurotiales</taxon>
        <taxon>Aspergillaceae</taxon>
        <taxon>Aspergillus</taxon>
        <taxon>Aspergillus subgen. Circumdati</taxon>
    </lineage>
</organism>
<feature type="signal peptide" evidence="1">
    <location>
        <begin position="1"/>
        <end position="20"/>
    </location>
</feature>
<evidence type="ECO:0000313" key="2">
    <source>
        <dbReference type="EMBL" id="RAH83657.1"/>
    </source>
</evidence>
<reference evidence="2 3" key="1">
    <citation type="submission" date="2018-02" db="EMBL/GenBank/DDBJ databases">
        <title>The genomes of Aspergillus section Nigri reveals drivers in fungal speciation.</title>
        <authorList>
            <consortium name="DOE Joint Genome Institute"/>
            <person name="Vesth T.C."/>
            <person name="Nybo J."/>
            <person name="Theobald S."/>
            <person name="Brandl J."/>
            <person name="Frisvad J.C."/>
            <person name="Nielsen K.F."/>
            <person name="Lyhne E.K."/>
            <person name="Kogle M.E."/>
            <person name="Kuo A."/>
            <person name="Riley R."/>
            <person name="Clum A."/>
            <person name="Nolan M."/>
            <person name="Lipzen A."/>
            <person name="Salamov A."/>
            <person name="Henrissat B."/>
            <person name="Wiebenga A."/>
            <person name="De vries R.P."/>
            <person name="Grigoriev I.V."/>
            <person name="Mortensen U.H."/>
            <person name="Andersen M.R."/>
            <person name="Baker S.E."/>
        </authorList>
    </citation>
    <scope>NUCLEOTIDE SEQUENCE [LARGE SCALE GENOMIC DNA]</scope>
    <source>
        <strain evidence="2 3">CBS 114.51</strain>
    </source>
</reference>
<dbReference type="RefSeq" id="XP_025529551.1">
    <property type="nucleotide sequence ID" value="XM_025667923.1"/>
</dbReference>
<feature type="chain" id="PRO_5035815752" description="Secreted protein" evidence="1">
    <location>
        <begin position="21"/>
        <end position="94"/>
    </location>
</feature>
<protein>
    <recommendedName>
        <fullName evidence="4">Secreted protein</fullName>
    </recommendedName>
</protein>
<dbReference type="GeneID" id="37171615"/>
<name>A0A8T8X660_ASPJA</name>
<sequence>MVGALLLFIYLVMGWTCWLSQTSIRPGDTLRIHREIITLARTCRLETRLNWKIMHPRYQSTWTLVGNKHVMSAALIIQVTRIFPFMSCIAQPGQ</sequence>
<keyword evidence="3" id="KW-1185">Reference proteome</keyword>
<evidence type="ECO:0000256" key="1">
    <source>
        <dbReference type="SAM" id="SignalP"/>
    </source>
</evidence>
<evidence type="ECO:0008006" key="4">
    <source>
        <dbReference type="Google" id="ProtNLM"/>
    </source>
</evidence>
<dbReference type="Proteomes" id="UP000249497">
    <property type="component" value="Unassembled WGS sequence"/>
</dbReference>
<accession>A0A8T8X660</accession>
<dbReference type="AlphaFoldDB" id="A0A8T8X660"/>